<evidence type="ECO:0000313" key="1">
    <source>
        <dbReference type="EMBL" id="KXS15269.1"/>
    </source>
</evidence>
<organism evidence="1 2">
    <name type="scientific">Gonapodya prolifera (strain JEL478)</name>
    <name type="common">Monoblepharis prolifera</name>
    <dbReference type="NCBI Taxonomy" id="1344416"/>
    <lineage>
        <taxon>Eukaryota</taxon>
        <taxon>Fungi</taxon>
        <taxon>Fungi incertae sedis</taxon>
        <taxon>Chytridiomycota</taxon>
        <taxon>Chytridiomycota incertae sedis</taxon>
        <taxon>Monoblepharidomycetes</taxon>
        <taxon>Monoblepharidales</taxon>
        <taxon>Gonapodyaceae</taxon>
        <taxon>Gonapodya</taxon>
    </lineage>
</organism>
<reference evidence="1 2" key="1">
    <citation type="journal article" date="2015" name="Genome Biol. Evol.">
        <title>Phylogenomic analyses indicate that early fungi evolved digesting cell walls of algal ancestors of land plants.</title>
        <authorList>
            <person name="Chang Y."/>
            <person name="Wang S."/>
            <person name="Sekimoto S."/>
            <person name="Aerts A.L."/>
            <person name="Choi C."/>
            <person name="Clum A."/>
            <person name="LaButti K.M."/>
            <person name="Lindquist E.A."/>
            <person name="Yee Ngan C."/>
            <person name="Ohm R.A."/>
            <person name="Salamov A.A."/>
            <person name="Grigoriev I.V."/>
            <person name="Spatafora J.W."/>
            <person name="Berbee M.L."/>
        </authorList>
    </citation>
    <scope>NUCLEOTIDE SEQUENCE [LARGE SCALE GENOMIC DNA]</scope>
    <source>
        <strain evidence="1 2">JEL478</strain>
    </source>
</reference>
<dbReference type="Proteomes" id="UP000070544">
    <property type="component" value="Unassembled WGS sequence"/>
</dbReference>
<protein>
    <recommendedName>
        <fullName evidence="3">SnoaL-like domain-containing protein</fullName>
    </recommendedName>
</protein>
<evidence type="ECO:0008006" key="3">
    <source>
        <dbReference type="Google" id="ProtNLM"/>
    </source>
</evidence>
<accession>A0A139AF09</accession>
<dbReference type="AlphaFoldDB" id="A0A139AF09"/>
<dbReference type="EMBL" id="KQ965763">
    <property type="protein sequence ID" value="KXS15269.1"/>
    <property type="molecule type" value="Genomic_DNA"/>
</dbReference>
<keyword evidence="2" id="KW-1185">Reference proteome</keyword>
<gene>
    <name evidence="1" type="ORF">M427DRAFT_135229</name>
</gene>
<sequence>MSTLDTNKKIFRKDFSADGAGQLPVDVAPVERRLPTTERGRRAYHIIKTAYERFFSMDEYWEMYTEGATTYFGANSTHLKRYPRDTRLFWAVFGLVIAHGMEEVTNNTTVDLVVWDTGYAFTAYHCTYKTMKGTTWSGMVLTRMKFNEEGRVYDQAFFTEDARGLDAVTGELMELPQVREKILLECGLNI</sequence>
<name>A0A139AF09_GONPJ</name>
<proteinExistence type="predicted"/>
<evidence type="ECO:0000313" key="2">
    <source>
        <dbReference type="Proteomes" id="UP000070544"/>
    </source>
</evidence>